<dbReference type="Proteomes" id="UP000604046">
    <property type="component" value="Unassembled WGS sequence"/>
</dbReference>
<sequence>MPGAPFFICQMRLIHMDTGLEIPDDSVNWEWLERGSLQYVVLDVMSFALDELPPSESLVLGYTDLHQLLHPKLLIRCAFSICKQRGQAFCEHVFGAWGSAMRSLPRTEVNSQLFGKTFLTRCLDLLHAVDRDVEDIMRDKYRGAGVRFHLDVSDFHDKRWPGDPFEDFLHQTFAGLVIELVREKMDVGTVERTFNFHKCETEKINLWRLVRGEKYPYRNRSSGYWGGLRFGLGADLMMALIDKGLPRWCWAGCLGPFNDNLLQYTIEPASHVAAMDGKDAAQGRLCIYLAQRLDVEELCHRNQDGRSALSYAEEFAEHFESGPFRRDPDQAVWIQVRDVIRQEMEAHVRAFQGDLLALVDLTRSVRAGLCGDADALESLPAFEDELWLRAALVRDEWLRMGWTFREGSADQQISEVLSWHYQAVGQGLRHL</sequence>
<proteinExistence type="predicted"/>
<dbReference type="AlphaFoldDB" id="A0A812Q1L3"/>
<evidence type="ECO:0000313" key="2">
    <source>
        <dbReference type="Proteomes" id="UP000604046"/>
    </source>
</evidence>
<name>A0A812Q1L3_9DINO</name>
<evidence type="ECO:0000313" key="1">
    <source>
        <dbReference type="EMBL" id="CAE7387562.1"/>
    </source>
</evidence>
<gene>
    <name evidence="1" type="primary">FCPE</name>
    <name evidence="1" type="ORF">SNAT2548_LOCUS21134</name>
</gene>
<organism evidence="1 2">
    <name type="scientific">Symbiodinium natans</name>
    <dbReference type="NCBI Taxonomy" id="878477"/>
    <lineage>
        <taxon>Eukaryota</taxon>
        <taxon>Sar</taxon>
        <taxon>Alveolata</taxon>
        <taxon>Dinophyceae</taxon>
        <taxon>Suessiales</taxon>
        <taxon>Symbiodiniaceae</taxon>
        <taxon>Symbiodinium</taxon>
    </lineage>
</organism>
<dbReference type="EMBL" id="CAJNDS010002236">
    <property type="protein sequence ID" value="CAE7387562.1"/>
    <property type="molecule type" value="Genomic_DNA"/>
</dbReference>
<reference evidence="1" key="1">
    <citation type="submission" date="2021-02" db="EMBL/GenBank/DDBJ databases">
        <authorList>
            <person name="Dougan E. K."/>
            <person name="Rhodes N."/>
            <person name="Thang M."/>
            <person name="Chan C."/>
        </authorList>
    </citation>
    <scope>NUCLEOTIDE SEQUENCE</scope>
</reference>
<comment type="caution">
    <text evidence="1">The sequence shown here is derived from an EMBL/GenBank/DDBJ whole genome shotgun (WGS) entry which is preliminary data.</text>
</comment>
<protein>
    <submittedName>
        <fullName evidence="1">FCPE protein</fullName>
    </submittedName>
</protein>
<accession>A0A812Q1L3</accession>
<dbReference type="OrthoDB" id="442638at2759"/>
<keyword evidence="2" id="KW-1185">Reference proteome</keyword>